<feature type="DNA-binding region" description="H-T-H motif" evidence="3">
    <location>
        <begin position="35"/>
        <end position="54"/>
    </location>
</feature>
<evidence type="ECO:0000256" key="3">
    <source>
        <dbReference type="PROSITE-ProRule" id="PRU00335"/>
    </source>
</evidence>
<dbReference type="PANTHER" id="PTHR43479:SF11">
    <property type="entry name" value="ACREF_ENVCD OPERON REPRESSOR-RELATED"/>
    <property type="match status" value="1"/>
</dbReference>
<keyword evidence="1" id="KW-0678">Repressor</keyword>
<dbReference type="PROSITE" id="PS50977">
    <property type="entry name" value="HTH_TETR_2"/>
    <property type="match status" value="1"/>
</dbReference>
<evidence type="ECO:0000256" key="2">
    <source>
        <dbReference type="ARBA" id="ARBA00023125"/>
    </source>
</evidence>
<evidence type="ECO:0000313" key="5">
    <source>
        <dbReference type="EMBL" id="GGG33516.1"/>
    </source>
</evidence>
<dbReference type="Gene3D" id="1.10.357.10">
    <property type="entry name" value="Tetracycline Repressor, domain 2"/>
    <property type="match status" value="1"/>
</dbReference>
<dbReference type="Pfam" id="PF00440">
    <property type="entry name" value="TetR_N"/>
    <property type="match status" value="1"/>
</dbReference>
<evidence type="ECO:0000256" key="1">
    <source>
        <dbReference type="ARBA" id="ARBA00022491"/>
    </source>
</evidence>
<evidence type="ECO:0000259" key="4">
    <source>
        <dbReference type="PROSITE" id="PS50977"/>
    </source>
</evidence>
<dbReference type="SUPFAM" id="SSF46689">
    <property type="entry name" value="Homeodomain-like"/>
    <property type="match status" value="1"/>
</dbReference>
<dbReference type="SUPFAM" id="SSF48498">
    <property type="entry name" value="Tetracyclin repressor-like, C-terminal domain"/>
    <property type="match status" value="1"/>
</dbReference>
<dbReference type="Proteomes" id="UP000616608">
    <property type="component" value="Unassembled WGS sequence"/>
</dbReference>
<dbReference type="InterPro" id="IPR009057">
    <property type="entry name" value="Homeodomain-like_sf"/>
</dbReference>
<dbReference type="InterPro" id="IPR050624">
    <property type="entry name" value="HTH-type_Tx_Regulator"/>
</dbReference>
<name>A0A917GAH3_9BACI</name>
<accession>A0A917GAH3</accession>
<gene>
    <name evidence="5" type="ORF">GCM10007425_30250</name>
</gene>
<protein>
    <recommendedName>
        <fullName evidence="4">HTH tetR-type domain-containing protein</fullName>
    </recommendedName>
</protein>
<dbReference type="InterPro" id="IPR001647">
    <property type="entry name" value="HTH_TetR"/>
</dbReference>
<dbReference type="GO" id="GO:0003677">
    <property type="term" value="F:DNA binding"/>
    <property type="evidence" value="ECO:0007669"/>
    <property type="project" value="UniProtKB-UniRule"/>
</dbReference>
<dbReference type="AlphaFoldDB" id="A0A917GAH3"/>
<dbReference type="EMBL" id="BMJT01000015">
    <property type="protein sequence ID" value="GGG33516.1"/>
    <property type="molecule type" value="Genomic_DNA"/>
</dbReference>
<organism evidence="5 6">
    <name type="scientific">Lysinibacillus alkalisoli</name>
    <dbReference type="NCBI Taxonomy" id="1911548"/>
    <lineage>
        <taxon>Bacteria</taxon>
        <taxon>Bacillati</taxon>
        <taxon>Bacillota</taxon>
        <taxon>Bacilli</taxon>
        <taxon>Bacillales</taxon>
        <taxon>Bacillaceae</taxon>
        <taxon>Lysinibacillus</taxon>
    </lineage>
</organism>
<keyword evidence="2 3" id="KW-0238">DNA-binding</keyword>
<dbReference type="InterPro" id="IPR036271">
    <property type="entry name" value="Tet_transcr_reg_TetR-rel_C_sf"/>
</dbReference>
<dbReference type="PANTHER" id="PTHR43479">
    <property type="entry name" value="ACREF/ENVCD OPERON REPRESSOR-RELATED"/>
    <property type="match status" value="1"/>
</dbReference>
<dbReference type="RefSeq" id="WP_188615914.1">
    <property type="nucleotide sequence ID" value="NZ_BMJT01000015.1"/>
</dbReference>
<comment type="caution">
    <text evidence="5">The sequence shown here is derived from an EMBL/GenBank/DDBJ whole genome shotgun (WGS) entry which is preliminary data.</text>
</comment>
<dbReference type="PROSITE" id="PS01081">
    <property type="entry name" value="HTH_TETR_1"/>
    <property type="match status" value="1"/>
</dbReference>
<reference evidence="5" key="2">
    <citation type="submission" date="2020-09" db="EMBL/GenBank/DDBJ databases">
        <authorList>
            <person name="Sun Q."/>
            <person name="Zhou Y."/>
        </authorList>
    </citation>
    <scope>NUCLEOTIDE SEQUENCE</scope>
    <source>
        <strain evidence="5">CGMCC 1.15760</strain>
    </source>
</reference>
<sequence>MKPSTNRAIRAQKTRQLLLDTALEMFGKKGFDNVTIDEIAKKCGVSKGAFYTHFNSKYDVFAVKFKDIDQFYEGFPNKISACCSTKEKIIVAYQEQMTYLRDEIGLEFLRTVYSSALSETMTENHYLIDPERKIYKLIEAFLDEGLAKGEFKDVWQKDVLLLNLTRCMRATVFDWIIFQKKLDIVEEVTTLVTMLFEGIGISHTQEDIAK</sequence>
<dbReference type="PRINTS" id="PR00455">
    <property type="entry name" value="HTHTETR"/>
</dbReference>
<reference evidence="5" key="1">
    <citation type="journal article" date="2014" name="Int. J. Syst. Evol. Microbiol.">
        <title>Complete genome sequence of Corynebacterium casei LMG S-19264T (=DSM 44701T), isolated from a smear-ripened cheese.</title>
        <authorList>
            <consortium name="US DOE Joint Genome Institute (JGI-PGF)"/>
            <person name="Walter F."/>
            <person name="Albersmeier A."/>
            <person name="Kalinowski J."/>
            <person name="Ruckert C."/>
        </authorList>
    </citation>
    <scope>NUCLEOTIDE SEQUENCE</scope>
    <source>
        <strain evidence="5">CGMCC 1.15760</strain>
    </source>
</reference>
<evidence type="ECO:0000313" key="6">
    <source>
        <dbReference type="Proteomes" id="UP000616608"/>
    </source>
</evidence>
<keyword evidence="6" id="KW-1185">Reference proteome</keyword>
<proteinExistence type="predicted"/>
<feature type="domain" description="HTH tetR-type" evidence="4">
    <location>
        <begin position="12"/>
        <end position="72"/>
    </location>
</feature>
<dbReference type="InterPro" id="IPR023772">
    <property type="entry name" value="DNA-bd_HTH_TetR-type_CS"/>
</dbReference>